<sequence>MSAADDSPLQALEERAFNAWPARQTVFFEGWVMRLSDGFTKRANSVNAGAPGLRFDGVQQAAEALYGSQSLPAVFRLSPLAPADADRRLEAAGYTFFDPSWVARAALDAAVPDTAVGIAAAPDQAWLDGFAQANGVPPSRHAVHHAMVRSIALPCGFATLHDQGEPVGFALAVLERGAVGFYDVVVAPRRRGQGLGRRLMLALMHWGASQGAAWGYLQVRQENEAARRLYAALGFADVYRYHYRMPPAASVKMPGSATGNHTA</sequence>
<feature type="domain" description="N-acetyltransferase" evidence="1">
    <location>
        <begin position="116"/>
        <end position="256"/>
    </location>
</feature>
<dbReference type="AlphaFoldDB" id="A0A857J360"/>
<dbReference type="InterPro" id="IPR016181">
    <property type="entry name" value="Acyl_CoA_acyltransferase"/>
</dbReference>
<dbReference type="Gene3D" id="3.40.630.30">
    <property type="match status" value="1"/>
</dbReference>
<gene>
    <name evidence="2" type="ORF">GT347_08875</name>
</gene>
<keyword evidence="3" id="KW-1185">Reference proteome</keyword>
<dbReference type="KEGG" id="xyk:GT347_08875"/>
<dbReference type="PANTHER" id="PTHR43072:SF60">
    <property type="entry name" value="L-2,4-DIAMINOBUTYRIC ACID ACETYLTRANSFERASE"/>
    <property type="match status" value="1"/>
</dbReference>
<dbReference type="EMBL" id="CP047650">
    <property type="protein sequence ID" value="QHI98097.1"/>
    <property type="molecule type" value="Genomic_DNA"/>
</dbReference>
<evidence type="ECO:0000313" key="3">
    <source>
        <dbReference type="Proteomes" id="UP000464787"/>
    </source>
</evidence>
<keyword evidence="2" id="KW-0808">Transferase</keyword>
<reference evidence="2 3" key="1">
    <citation type="submission" date="2020-01" db="EMBL/GenBank/DDBJ databases">
        <title>Genome sequencing of strain KACC 21265.</title>
        <authorList>
            <person name="Heo J."/>
            <person name="Kim S.-J."/>
            <person name="Kim J.-S."/>
            <person name="Hong S.-B."/>
            <person name="Kwon S.-W."/>
        </authorList>
    </citation>
    <scope>NUCLEOTIDE SEQUENCE [LARGE SCALE GENOMIC DNA]</scope>
    <source>
        <strain evidence="2 3">KACC 21265</strain>
    </source>
</reference>
<name>A0A857J360_9BURK</name>
<proteinExistence type="predicted"/>
<dbReference type="RefSeq" id="WP_160551614.1">
    <property type="nucleotide sequence ID" value="NZ_CP047650.1"/>
</dbReference>
<organism evidence="2 3">
    <name type="scientific">Xylophilus rhododendri</name>
    <dbReference type="NCBI Taxonomy" id="2697032"/>
    <lineage>
        <taxon>Bacteria</taxon>
        <taxon>Pseudomonadati</taxon>
        <taxon>Pseudomonadota</taxon>
        <taxon>Betaproteobacteria</taxon>
        <taxon>Burkholderiales</taxon>
        <taxon>Xylophilus</taxon>
    </lineage>
</organism>
<evidence type="ECO:0000259" key="1">
    <source>
        <dbReference type="PROSITE" id="PS51186"/>
    </source>
</evidence>
<evidence type="ECO:0000313" key="2">
    <source>
        <dbReference type="EMBL" id="QHI98097.1"/>
    </source>
</evidence>
<dbReference type="Proteomes" id="UP000464787">
    <property type="component" value="Chromosome"/>
</dbReference>
<dbReference type="InterPro" id="IPR056935">
    <property type="entry name" value="Rv0428c-like_C"/>
</dbReference>
<dbReference type="GO" id="GO:0016747">
    <property type="term" value="F:acyltransferase activity, transferring groups other than amino-acyl groups"/>
    <property type="evidence" value="ECO:0007669"/>
    <property type="project" value="InterPro"/>
</dbReference>
<dbReference type="SUPFAM" id="SSF55729">
    <property type="entry name" value="Acyl-CoA N-acyltransferases (Nat)"/>
    <property type="match status" value="1"/>
</dbReference>
<dbReference type="InterPro" id="IPR000182">
    <property type="entry name" value="GNAT_dom"/>
</dbReference>
<dbReference type="Pfam" id="PF24553">
    <property type="entry name" value="Rv0428c_C"/>
    <property type="match status" value="1"/>
</dbReference>
<dbReference type="PANTHER" id="PTHR43072">
    <property type="entry name" value="N-ACETYLTRANSFERASE"/>
    <property type="match status" value="1"/>
</dbReference>
<accession>A0A857J360</accession>
<protein>
    <submittedName>
        <fullName evidence="2">GNAT family N-acetyltransferase</fullName>
    </submittedName>
</protein>
<dbReference type="PROSITE" id="PS51186">
    <property type="entry name" value="GNAT"/>
    <property type="match status" value="1"/>
</dbReference>